<dbReference type="STRING" id="35752.SAMN05421541_109497"/>
<keyword evidence="2" id="KW-1185">Reference proteome</keyword>
<name>A0A1I2IAC5_9ACTN</name>
<protein>
    <submittedName>
        <fullName evidence="1">Uncharacterized protein</fullName>
    </submittedName>
</protein>
<reference evidence="1 2" key="1">
    <citation type="submission" date="2016-10" db="EMBL/GenBank/DDBJ databases">
        <authorList>
            <person name="de Groot N.N."/>
        </authorList>
    </citation>
    <scope>NUCLEOTIDE SEQUENCE [LARGE SCALE GENOMIC DNA]</scope>
    <source>
        <strain evidence="1 2">DSM 43019</strain>
    </source>
</reference>
<evidence type="ECO:0000313" key="2">
    <source>
        <dbReference type="Proteomes" id="UP000199645"/>
    </source>
</evidence>
<evidence type="ECO:0000313" key="1">
    <source>
        <dbReference type="EMBL" id="SFF39299.1"/>
    </source>
</evidence>
<sequence length="68" mass="7002">MRCTEVVRPAKCAAVGAKPSVPSGRMSPNQLLTPGVKPVRFGGQAATIGDMGEWSDKVPVELGHVSAA</sequence>
<dbReference type="Proteomes" id="UP000199645">
    <property type="component" value="Unassembled WGS sequence"/>
</dbReference>
<dbReference type="AlphaFoldDB" id="A0A1I2IAC5"/>
<dbReference type="EMBL" id="FONV01000009">
    <property type="protein sequence ID" value="SFF39299.1"/>
    <property type="molecule type" value="Genomic_DNA"/>
</dbReference>
<organism evidence="1 2">
    <name type="scientific">Actinoplanes philippinensis</name>
    <dbReference type="NCBI Taxonomy" id="35752"/>
    <lineage>
        <taxon>Bacteria</taxon>
        <taxon>Bacillati</taxon>
        <taxon>Actinomycetota</taxon>
        <taxon>Actinomycetes</taxon>
        <taxon>Micromonosporales</taxon>
        <taxon>Micromonosporaceae</taxon>
        <taxon>Actinoplanes</taxon>
    </lineage>
</organism>
<gene>
    <name evidence="1" type="ORF">SAMN05421541_109497</name>
</gene>
<accession>A0A1I2IAC5</accession>
<proteinExistence type="predicted"/>